<organism evidence="1 2">
    <name type="scientific">Asterophora parasitica</name>
    <dbReference type="NCBI Taxonomy" id="117018"/>
    <lineage>
        <taxon>Eukaryota</taxon>
        <taxon>Fungi</taxon>
        <taxon>Dikarya</taxon>
        <taxon>Basidiomycota</taxon>
        <taxon>Agaricomycotina</taxon>
        <taxon>Agaricomycetes</taxon>
        <taxon>Agaricomycetidae</taxon>
        <taxon>Agaricales</taxon>
        <taxon>Tricholomatineae</taxon>
        <taxon>Lyophyllaceae</taxon>
        <taxon>Asterophora</taxon>
    </lineage>
</organism>
<reference evidence="1" key="2">
    <citation type="submission" date="2021-10" db="EMBL/GenBank/DDBJ databases">
        <title>Phylogenomics reveals ancestral predisposition of the termite-cultivated fungus Termitomyces towards a domesticated lifestyle.</title>
        <authorList>
            <person name="Auxier B."/>
            <person name="Grum-Grzhimaylo A."/>
            <person name="Cardenas M.E."/>
            <person name="Lodge J.D."/>
            <person name="Laessoe T."/>
            <person name="Pedersen O."/>
            <person name="Smith M.E."/>
            <person name="Kuyper T.W."/>
            <person name="Franco-Molano E.A."/>
            <person name="Baroni T.J."/>
            <person name="Aanen D.K."/>
        </authorList>
    </citation>
    <scope>NUCLEOTIDE SEQUENCE</scope>
    <source>
        <strain evidence="1">AP01</strain>
        <tissue evidence="1">Mycelium</tissue>
    </source>
</reference>
<gene>
    <name evidence="1" type="ORF">DXG03_005114</name>
</gene>
<dbReference type="EMBL" id="JABCKV010003040">
    <property type="protein sequence ID" value="KAG5636095.1"/>
    <property type="molecule type" value="Genomic_DNA"/>
</dbReference>
<name>A0A9P7FRS0_9AGAR</name>
<dbReference type="OrthoDB" id="10249672at2759"/>
<keyword evidence="2" id="KW-1185">Reference proteome</keyword>
<comment type="caution">
    <text evidence="1">The sequence shown here is derived from an EMBL/GenBank/DDBJ whole genome shotgun (WGS) entry which is preliminary data.</text>
</comment>
<evidence type="ECO:0000313" key="2">
    <source>
        <dbReference type="Proteomes" id="UP000775547"/>
    </source>
</evidence>
<dbReference type="Proteomes" id="UP000775547">
    <property type="component" value="Unassembled WGS sequence"/>
</dbReference>
<sequence length="66" mass="7219">MDDDHSDGEGFGPQKYTGIKMEVTDWSPAAKAAFENQVGRCIGSKIKAPFTLKVYVLPMDNVLATK</sequence>
<reference evidence="1" key="1">
    <citation type="submission" date="2020-07" db="EMBL/GenBank/DDBJ databases">
        <authorList>
            <person name="Nieuwenhuis M."/>
            <person name="Van De Peppel L.J.J."/>
        </authorList>
    </citation>
    <scope>NUCLEOTIDE SEQUENCE</scope>
    <source>
        <strain evidence="1">AP01</strain>
        <tissue evidence="1">Mycelium</tissue>
    </source>
</reference>
<dbReference type="AlphaFoldDB" id="A0A9P7FRS0"/>
<proteinExistence type="predicted"/>
<evidence type="ECO:0000313" key="1">
    <source>
        <dbReference type="EMBL" id="KAG5636095.1"/>
    </source>
</evidence>
<feature type="non-terminal residue" evidence="1">
    <location>
        <position position="66"/>
    </location>
</feature>
<accession>A0A9P7FRS0</accession>
<protein>
    <submittedName>
        <fullName evidence="1">Uncharacterized protein</fullName>
    </submittedName>
</protein>